<evidence type="ECO:0000313" key="2">
    <source>
        <dbReference type="Proteomes" id="UP000304900"/>
    </source>
</evidence>
<dbReference type="Proteomes" id="UP000304900">
    <property type="component" value="Unassembled WGS sequence"/>
</dbReference>
<name>A0A4V6BIM6_9BACT</name>
<dbReference type="AlphaFoldDB" id="A0A4V6BIM6"/>
<reference evidence="1 2" key="1">
    <citation type="submission" date="2019-05" db="EMBL/GenBank/DDBJ databases">
        <title>Dyadobacter AR-3-8 sp. nov., isolated from arctic soil.</title>
        <authorList>
            <person name="Chaudhary D.K."/>
        </authorList>
    </citation>
    <scope>NUCLEOTIDE SEQUENCE [LARGE SCALE GENOMIC DNA]</scope>
    <source>
        <strain evidence="1 2">AR-3-8</strain>
    </source>
</reference>
<dbReference type="EMBL" id="SZVO01000010">
    <property type="protein sequence ID" value="TKT90153.1"/>
    <property type="molecule type" value="Genomic_DNA"/>
</dbReference>
<protein>
    <submittedName>
        <fullName evidence="1">Uncharacterized protein</fullName>
    </submittedName>
</protein>
<organism evidence="1 2">
    <name type="scientific">Dyadobacter frigoris</name>
    <dbReference type="NCBI Taxonomy" id="2576211"/>
    <lineage>
        <taxon>Bacteria</taxon>
        <taxon>Pseudomonadati</taxon>
        <taxon>Bacteroidota</taxon>
        <taxon>Cytophagia</taxon>
        <taxon>Cytophagales</taxon>
        <taxon>Spirosomataceae</taxon>
        <taxon>Dyadobacter</taxon>
    </lineage>
</organism>
<sequence length="160" mass="18327">MMGFSVYNLLEKDDNDALKSSLSTCDLLLKIPLTLPYLSNWESTLPSNEELLKGNEYYKIVSKQIVNDTLYVQCEFSQTSRERFWSMVSTFEDHAKTNSDTHKGATGLILKNFLKEYMAIGRKHTFYIFEWSTPATFQYKAHSPIIPESSIPSPPPDLLS</sequence>
<keyword evidence="2" id="KW-1185">Reference proteome</keyword>
<proteinExistence type="predicted"/>
<evidence type="ECO:0000313" key="1">
    <source>
        <dbReference type="EMBL" id="TKT90153.1"/>
    </source>
</evidence>
<dbReference type="RefSeq" id="WP_170982867.1">
    <property type="nucleotide sequence ID" value="NZ_BSQH01000004.1"/>
</dbReference>
<comment type="caution">
    <text evidence="1">The sequence shown here is derived from an EMBL/GenBank/DDBJ whole genome shotgun (WGS) entry which is preliminary data.</text>
</comment>
<gene>
    <name evidence="1" type="ORF">FDK13_20660</name>
</gene>
<accession>A0A4V6BIM6</accession>